<feature type="transmembrane region" description="Helical" evidence="6">
    <location>
        <begin position="263"/>
        <end position="281"/>
    </location>
</feature>
<keyword evidence="5 6" id="KW-0472">Membrane</keyword>
<comment type="subcellular location">
    <subcellularLocation>
        <location evidence="1">Membrane</location>
        <topology evidence="1">Multi-pass membrane protein</topology>
    </subcellularLocation>
</comment>
<feature type="transmembrane region" description="Helical" evidence="6">
    <location>
        <begin position="304"/>
        <end position="330"/>
    </location>
</feature>
<feature type="domain" description="Cytochrome c assembly protein" evidence="7">
    <location>
        <begin position="74"/>
        <end position="197"/>
    </location>
</feature>
<dbReference type="InterPro" id="IPR045062">
    <property type="entry name" value="Cyt_c_biogenesis_CcsA/CcmC"/>
</dbReference>
<keyword evidence="3" id="KW-0201">Cytochrome c-type biogenesis</keyword>
<keyword evidence="9" id="KW-1185">Reference proteome</keyword>
<evidence type="ECO:0000259" key="7">
    <source>
        <dbReference type="Pfam" id="PF01578"/>
    </source>
</evidence>
<feature type="transmembrane region" description="Helical" evidence="6">
    <location>
        <begin position="342"/>
        <end position="358"/>
    </location>
</feature>
<comment type="caution">
    <text evidence="8">The sequence shown here is derived from an EMBL/GenBank/DDBJ whole genome shotgun (WGS) entry which is preliminary data.</text>
</comment>
<evidence type="ECO:0000256" key="5">
    <source>
        <dbReference type="ARBA" id="ARBA00023136"/>
    </source>
</evidence>
<sequence>MGSYIEVSSTMLYTAFIIYLIATFFFGATIRQKNKQTGREFSGKIGITLTIIGFLAQIVYFITRWLASGHAPVSNMFEFVTFFGMCLVFAFIVIYFIYRVNVLGLFALPIALILIAFASMFPTEISPLIPSLQSHWLYIHVTTVALAQAILAVSFVAALIYLIRQIDQTVRSKRTTWLEIILFGLFVFIGFSVISTAFNLSGYSAEFEYSSQAQGQTVTTDYHLPPIAGPNEGELLTGDRMEPVFDAPGWMQGVEAARKLNTIIWSVLTGLVLYGIVRLILRKRIGAAIQPFLKKVKPDLLDEISYRAVAIGFPVFTLGGIIFAAIWAQIAWDRFWGWDPKEVWALVTWFFYAAFLHLRLSRGWHGEKSAWLATVGFVVILFNLLAVNLVLAGLHSYA</sequence>
<evidence type="ECO:0000256" key="3">
    <source>
        <dbReference type="ARBA" id="ARBA00022748"/>
    </source>
</evidence>
<protein>
    <submittedName>
        <fullName evidence="8">C-type cytochrome biogenesis protein CcsB</fullName>
    </submittedName>
</protein>
<dbReference type="PANTHER" id="PTHR30071:SF1">
    <property type="entry name" value="CYTOCHROME B_B6 PROTEIN-RELATED"/>
    <property type="match status" value="1"/>
</dbReference>
<keyword evidence="2 6" id="KW-0812">Transmembrane</keyword>
<evidence type="ECO:0000256" key="4">
    <source>
        <dbReference type="ARBA" id="ARBA00022989"/>
    </source>
</evidence>
<dbReference type="InterPro" id="IPR017562">
    <property type="entry name" value="Cyt_c_biogenesis_CcsA"/>
</dbReference>
<dbReference type="Proteomes" id="UP001596620">
    <property type="component" value="Unassembled WGS sequence"/>
</dbReference>
<name>A0ABW2UWB6_9BACI</name>
<evidence type="ECO:0000256" key="6">
    <source>
        <dbReference type="SAM" id="Phobius"/>
    </source>
</evidence>
<evidence type="ECO:0000313" key="8">
    <source>
        <dbReference type="EMBL" id="MFC7748189.1"/>
    </source>
</evidence>
<evidence type="ECO:0000256" key="1">
    <source>
        <dbReference type="ARBA" id="ARBA00004141"/>
    </source>
</evidence>
<feature type="transmembrane region" description="Helical" evidence="6">
    <location>
        <begin position="370"/>
        <end position="394"/>
    </location>
</feature>
<feature type="transmembrane region" description="Helical" evidence="6">
    <location>
        <begin position="42"/>
        <end position="67"/>
    </location>
</feature>
<feature type="transmembrane region" description="Helical" evidence="6">
    <location>
        <begin position="79"/>
        <end position="98"/>
    </location>
</feature>
<dbReference type="RefSeq" id="WP_382361286.1">
    <property type="nucleotide sequence ID" value="NZ_JBHTGR010000057.1"/>
</dbReference>
<dbReference type="InterPro" id="IPR002541">
    <property type="entry name" value="Cyt_c_assembly"/>
</dbReference>
<evidence type="ECO:0000313" key="9">
    <source>
        <dbReference type="Proteomes" id="UP001596620"/>
    </source>
</evidence>
<feature type="transmembrane region" description="Helical" evidence="6">
    <location>
        <begin position="175"/>
        <end position="198"/>
    </location>
</feature>
<proteinExistence type="predicted"/>
<feature type="transmembrane region" description="Helical" evidence="6">
    <location>
        <begin position="105"/>
        <end position="125"/>
    </location>
</feature>
<organism evidence="8 9">
    <name type="scientific">Lentibacillus kimchii</name>
    <dbReference type="NCBI Taxonomy" id="1542911"/>
    <lineage>
        <taxon>Bacteria</taxon>
        <taxon>Bacillati</taxon>
        <taxon>Bacillota</taxon>
        <taxon>Bacilli</taxon>
        <taxon>Bacillales</taxon>
        <taxon>Bacillaceae</taxon>
        <taxon>Lentibacillus</taxon>
    </lineage>
</organism>
<keyword evidence="4 6" id="KW-1133">Transmembrane helix</keyword>
<dbReference type="NCBIfam" id="TIGR03144">
    <property type="entry name" value="cytochr_II_ccsB"/>
    <property type="match status" value="1"/>
</dbReference>
<dbReference type="EMBL" id="JBHTGR010000057">
    <property type="protein sequence ID" value="MFC7748189.1"/>
    <property type="molecule type" value="Genomic_DNA"/>
</dbReference>
<gene>
    <name evidence="8" type="primary">ccsB</name>
    <name evidence="8" type="ORF">ACFQU8_13440</name>
</gene>
<evidence type="ECO:0000256" key="2">
    <source>
        <dbReference type="ARBA" id="ARBA00022692"/>
    </source>
</evidence>
<reference evidence="9" key="1">
    <citation type="journal article" date="2019" name="Int. J. Syst. Evol. Microbiol.">
        <title>The Global Catalogue of Microorganisms (GCM) 10K type strain sequencing project: providing services to taxonomists for standard genome sequencing and annotation.</title>
        <authorList>
            <consortium name="The Broad Institute Genomics Platform"/>
            <consortium name="The Broad Institute Genome Sequencing Center for Infectious Disease"/>
            <person name="Wu L."/>
            <person name="Ma J."/>
        </authorList>
    </citation>
    <scope>NUCLEOTIDE SEQUENCE [LARGE SCALE GENOMIC DNA]</scope>
    <source>
        <strain evidence="9">JCM 30234</strain>
    </source>
</reference>
<feature type="transmembrane region" description="Helical" evidence="6">
    <location>
        <begin position="12"/>
        <end position="30"/>
    </location>
</feature>
<dbReference type="PANTHER" id="PTHR30071">
    <property type="entry name" value="HEME EXPORTER PROTEIN C"/>
    <property type="match status" value="1"/>
</dbReference>
<accession>A0ABW2UWB6</accession>
<dbReference type="Pfam" id="PF01578">
    <property type="entry name" value="Cytochrom_C_asm"/>
    <property type="match status" value="2"/>
</dbReference>
<feature type="transmembrane region" description="Helical" evidence="6">
    <location>
        <begin position="137"/>
        <end position="163"/>
    </location>
</feature>
<feature type="domain" description="Cytochrome c assembly protein" evidence="7">
    <location>
        <begin position="267"/>
        <end position="395"/>
    </location>
</feature>